<accession>A0A162FM73</accession>
<dbReference type="PATRIC" id="fig|49547.3.peg.1266"/>
<keyword evidence="1" id="KW-1133">Transmembrane helix</keyword>
<comment type="caution">
    <text evidence="2">The sequence shown here is derived from an EMBL/GenBank/DDBJ whole genome shotgun (WGS) entry which is preliminary data.</text>
</comment>
<name>A0A162FM73_9EURY</name>
<feature type="transmembrane region" description="Helical" evidence="1">
    <location>
        <begin position="276"/>
        <end position="293"/>
    </location>
</feature>
<dbReference type="EMBL" id="LWMV01000174">
    <property type="protein sequence ID" value="KZX12080.1"/>
    <property type="molecule type" value="Genomic_DNA"/>
</dbReference>
<proteinExistence type="predicted"/>
<gene>
    <name evidence="2" type="ORF">MBCUR_11830</name>
</gene>
<dbReference type="RefSeq" id="WP_067091494.1">
    <property type="nucleotide sequence ID" value="NZ_LWMV01000174.1"/>
</dbReference>
<keyword evidence="1" id="KW-0472">Membrane</keyword>
<dbReference type="AlphaFoldDB" id="A0A162FM73"/>
<keyword evidence="1" id="KW-0812">Transmembrane</keyword>
<sequence>MNNQIFQRKSYFILLLFIVVISSLALSDISYGEIIETNVSNSINSYDNINFNNSSSNSTNGESKQYNENIEIKNNSTNNIRNSSMIHLIGWISKKRSESEKLILEISISKSTAVVICGSSPYLIEVLLYYKNGSELIPLPNKLIYIFYGNEKLSVLTDENGRGRLSFSQMDGLVNFKALFNESELLINNETIGLDPISASLEYYMPPHYNSPPHIHFVPDPGRHTVLNSTQPHLNNFNEVLGVLIYQRSKIFPNKTYLLEDNFSNKNLAFSEMKRTGMPFIHLLLLLMTIFIIL</sequence>
<reference evidence="2 3" key="1">
    <citation type="submission" date="2016-04" db="EMBL/GenBank/DDBJ databases">
        <title>Genome sequence of Methanobrevibacter curvatus DSM 11111.</title>
        <authorList>
            <person name="Poehlein A."/>
            <person name="Seedorf H."/>
            <person name="Daniel R."/>
        </authorList>
    </citation>
    <scope>NUCLEOTIDE SEQUENCE [LARGE SCALE GENOMIC DNA]</scope>
    <source>
        <strain evidence="2 3">DSM 11111</strain>
    </source>
</reference>
<evidence type="ECO:0000313" key="3">
    <source>
        <dbReference type="Proteomes" id="UP000077245"/>
    </source>
</evidence>
<evidence type="ECO:0000313" key="2">
    <source>
        <dbReference type="EMBL" id="KZX12080.1"/>
    </source>
</evidence>
<keyword evidence="3" id="KW-1185">Reference proteome</keyword>
<organism evidence="2 3">
    <name type="scientific">Methanobrevibacter curvatus</name>
    <dbReference type="NCBI Taxonomy" id="49547"/>
    <lineage>
        <taxon>Archaea</taxon>
        <taxon>Methanobacteriati</taxon>
        <taxon>Methanobacteriota</taxon>
        <taxon>Methanomada group</taxon>
        <taxon>Methanobacteria</taxon>
        <taxon>Methanobacteriales</taxon>
        <taxon>Methanobacteriaceae</taxon>
        <taxon>Methanobrevibacter</taxon>
    </lineage>
</organism>
<dbReference type="Proteomes" id="UP000077245">
    <property type="component" value="Unassembled WGS sequence"/>
</dbReference>
<protein>
    <submittedName>
        <fullName evidence="2">Uncharacterized protein</fullName>
    </submittedName>
</protein>
<evidence type="ECO:0000256" key="1">
    <source>
        <dbReference type="SAM" id="Phobius"/>
    </source>
</evidence>